<reference evidence="1 2" key="1">
    <citation type="submission" date="2014-05" db="EMBL/GenBank/DDBJ databases">
        <authorList>
            <person name="Sibley D."/>
            <person name="Venepally P."/>
            <person name="Karamycheva S."/>
            <person name="Hadjithomas M."/>
            <person name="Khan A."/>
            <person name="Brunk B."/>
            <person name="Roos D."/>
            <person name="Caler E."/>
            <person name="Lorenzi H."/>
        </authorList>
    </citation>
    <scope>NUCLEOTIDE SEQUENCE [LARGE SCALE GENOMIC DNA]</scope>
    <source>
        <strain evidence="1 2">RUB</strain>
    </source>
</reference>
<feature type="non-terminal residue" evidence="1">
    <location>
        <position position="26"/>
    </location>
</feature>
<organism evidence="1 2">
    <name type="scientific">Toxoplasma gondii RUB</name>
    <dbReference type="NCBI Taxonomy" id="935652"/>
    <lineage>
        <taxon>Eukaryota</taxon>
        <taxon>Sar</taxon>
        <taxon>Alveolata</taxon>
        <taxon>Apicomplexa</taxon>
        <taxon>Conoidasida</taxon>
        <taxon>Coccidia</taxon>
        <taxon>Eucoccidiorida</taxon>
        <taxon>Eimeriorina</taxon>
        <taxon>Sarcocystidae</taxon>
        <taxon>Toxoplasma</taxon>
    </lineage>
</organism>
<comment type="caution">
    <text evidence="1">The sequence shown here is derived from an EMBL/GenBank/DDBJ whole genome shotgun (WGS) entry which is preliminary data.</text>
</comment>
<evidence type="ECO:0000313" key="2">
    <source>
        <dbReference type="Proteomes" id="UP000028834"/>
    </source>
</evidence>
<protein>
    <submittedName>
        <fullName evidence="1">DnaJ domain-containing protein</fullName>
    </submittedName>
</protein>
<name>A0A086M8N6_TOXGO</name>
<gene>
    <name evidence="1" type="ORF">TGRUB_259980A</name>
</gene>
<evidence type="ECO:0000313" key="1">
    <source>
        <dbReference type="EMBL" id="KFG65254.1"/>
    </source>
</evidence>
<sequence length="26" mass="2993">MEGNKDEALRCLQLARRALESQDFAK</sequence>
<dbReference type="AlphaFoldDB" id="A0A086M8N6"/>
<dbReference type="EMBL" id="AFYV02000360">
    <property type="protein sequence ID" value="KFG65254.1"/>
    <property type="molecule type" value="Genomic_DNA"/>
</dbReference>
<proteinExistence type="predicted"/>
<dbReference type="VEuPathDB" id="ToxoDB:TGRUB_259980A"/>
<accession>A0A086M8N6</accession>
<dbReference type="Proteomes" id="UP000028834">
    <property type="component" value="Unassembled WGS sequence"/>
</dbReference>